<dbReference type="Pfam" id="PF10704">
    <property type="entry name" value="DUF2508"/>
    <property type="match status" value="1"/>
</dbReference>
<dbReference type="RefSeq" id="WP_048703955.1">
    <property type="nucleotide sequence ID" value="NZ_CP012034.1"/>
</dbReference>
<evidence type="ECO:0008006" key="3">
    <source>
        <dbReference type="Google" id="ProtNLM"/>
    </source>
</evidence>
<protein>
    <recommendedName>
        <fullName evidence="3">DUF2508 domain-containing protein</fullName>
    </recommendedName>
</protein>
<accession>A0A0H4QF12</accession>
<dbReference type="InterPro" id="IPR019644">
    <property type="entry name" value="DUF2508"/>
</dbReference>
<name>A0A0H4QF12_9LACO</name>
<sequence length="95" mass="11396">MFGRKKVNVQKIEDNRLLDDIREIQARANNLQKLVDNSLEVSDETRIKLRLEMLKYQFLYLEARRRKTQARETTNIIFGDEDTFLSQPNTAEKHW</sequence>
<gene>
    <name evidence="1" type="ORF">ABM34_05035</name>
</gene>
<dbReference type="STRING" id="1007676.ABM34_05035"/>
<evidence type="ECO:0000313" key="2">
    <source>
        <dbReference type="Proteomes" id="UP000036106"/>
    </source>
</evidence>
<dbReference type="EMBL" id="CP012034">
    <property type="protein sequence ID" value="AKP66959.1"/>
    <property type="molecule type" value="Genomic_DNA"/>
</dbReference>
<organism evidence="1 2">
    <name type="scientific">Companilactobacillus ginsenosidimutans</name>
    <dbReference type="NCBI Taxonomy" id="1007676"/>
    <lineage>
        <taxon>Bacteria</taxon>
        <taxon>Bacillati</taxon>
        <taxon>Bacillota</taxon>
        <taxon>Bacilli</taxon>
        <taxon>Lactobacillales</taxon>
        <taxon>Lactobacillaceae</taxon>
        <taxon>Companilactobacillus</taxon>
    </lineage>
</organism>
<evidence type="ECO:0000313" key="1">
    <source>
        <dbReference type="EMBL" id="AKP66959.1"/>
    </source>
</evidence>
<dbReference type="KEGG" id="lgn:ABM34_05035"/>
<dbReference type="AlphaFoldDB" id="A0A0H4QF12"/>
<reference evidence="2" key="1">
    <citation type="submission" date="2015-07" db="EMBL/GenBank/DDBJ databases">
        <title>Lactobacillus ginsenosidimutans/EMML 3141/ whole genome sequencing.</title>
        <authorList>
            <person name="Kim M.K."/>
            <person name="Im W.-T."/>
            <person name="Srinivasan S."/>
            <person name="Lee J.-J."/>
        </authorList>
    </citation>
    <scope>NUCLEOTIDE SEQUENCE [LARGE SCALE GENOMIC DNA]</scope>
    <source>
        <strain evidence="2">EMML 3041</strain>
    </source>
</reference>
<keyword evidence="2" id="KW-1185">Reference proteome</keyword>
<dbReference type="Proteomes" id="UP000036106">
    <property type="component" value="Chromosome"/>
</dbReference>
<dbReference type="OrthoDB" id="2296770at2"/>
<proteinExistence type="predicted"/>
<dbReference type="PATRIC" id="fig|1007676.4.peg.1000"/>